<proteinExistence type="predicted"/>
<dbReference type="EMBL" id="LIZX01000028">
    <property type="protein sequence ID" value="KPJ69257.1"/>
    <property type="molecule type" value="Genomic_DNA"/>
</dbReference>
<feature type="domain" description="Flagellar hook-length control protein-like C-terminal" evidence="2">
    <location>
        <begin position="174"/>
        <end position="241"/>
    </location>
</feature>
<dbReference type="InterPro" id="IPR038610">
    <property type="entry name" value="FliK-like_C_sf"/>
</dbReference>
<accession>A0A0S7Y4T1</accession>
<protein>
    <recommendedName>
        <fullName evidence="2">Flagellar hook-length control protein-like C-terminal domain-containing protein</fullName>
    </recommendedName>
</protein>
<evidence type="ECO:0000256" key="1">
    <source>
        <dbReference type="SAM" id="Coils"/>
    </source>
</evidence>
<gene>
    <name evidence="3" type="ORF">AMJ44_04265</name>
</gene>
<dbReference type="Gene3D" id="3.30.750.140">
    <property type="match status" value="1"/>
</dbReference>
<dbReference type="InterPro" id="IPR021136">
    <property type="entry name" value="Flagellar_hook_control-like_C"/>
</dbReference>
<evidence type="ECO:0000313" key="4">
    <source>
        <dbReference type="Proteomes" id="UP000051861"/>
    </source>
</evidence>
<sequence>MTADVAPVQVKETSFKPSLFQDSYAQSNLDRSFQHYLEDEQRRLAFIFSPFGQFDFNSWFAYPDFLLNVESPADKVNLFSDIELASTETHTSNVESNPQKPLPVSDQAADQTAIYFAKPSQSTLQGLLIKTGWLVPNLEASPQFYLAQLQGKLLNKLDLQFLVDQILSQVKIVKEKGKVELTLGLKPENLGEILLTLTSRSGMVSIQIQAPEETRKLIEVELKELELALKKAKVNLTEIKILAAKEVNKDA</sequence>
<dbReference type="Proteomes" id="UP000051861">
    <property type="component" value="Unassembled WGS sequence"/>
</dbReference>
<keyword evidence="1" id="KW-0175">Coiled coil</keyword>
<organism evidence="3 4">
    <name type="scientific">candidate division WOR-1 bacterium DG_54_3</name>
    <dbReference type="NCBI Taxonomy" id="1703775"/>
    <lineage>
        <taxon>Bacteria</taxon>
        <taxon>Bacillati</taxon>
        <taxon>Saganbacteria</taxon>
    </lineage>
</organism>
<evidence type="ECO:0000259" key="2">
    <source>
        <dbReference type="Pfam" id="PF02120"/>
    </source>
</evidence>
<name>A0A0S7Y4T1_UNCSA</name>
<evidence type="ECO:0000313" key="3">
    <source>
        <dbReference type="EMBL" id="KPJ69257.1"/>
    </source>
</evidence>
<comment type="caution">
    <text evidence="3">The sequence shown here is derived from an EMBL/GenBank/DDBJ whole genome shotgun (WGS) entry which is preliminary data.</text>
</comment>
<reference evidence="3 4" key="1">
    <citation type="journal article" date="2015" name="Microbiome">
        <title>Genomic resolution of linkages in carbon, nitrogen, and sulfur cycling among widespread estuary sediment bacteria.</title>
        <authorList>
            <person name="Baker B.J."/>
            <person name="Lazar C.S."/>
            <person name="Teske A.P."/>
            <person name="Dick G.J."/>
        </authorList>
    </citation>
    <scope>NUCLEOTIDE SEQUENCE [LARGE SCALE GENOMIC DNA]</scope>
    <source>
        <strain evidence="3">DG_54_3</strain>
    </source>
</reference>
<feature type="coiled-coil region" evidence="1">
    <location>
        <begin position="215"/>
        <end position="242"/>
    </location>
</feature>
<dbReference type="AlphaFoldDB" id="A0A0S7Y4T1"/>
<dbReference type="CDD" id="cd17470">
    <property type="entry name" value="T3SS_Flik_C"/>
    <property type="match status" value="1"/>
</dbReference>
<dbReference type="Pfam" id="PF02120">
    <property type="entry name" value="Flg_hook"/>
    <property type="match status" value="1"/>
</dbReference>